<feature type="domain" description="Aminoacyl-transfer RNA synthetases class-II family profile" evidence="18">
    <location>
        <begin position="235"/>
        <end position="540"/>
    </location>
</feature>
<dbReference type="STRING" id="43041.A0A182JPY7"/>
<dbReference type="EnsemblMetazoa" id="ACHR000571-RA">
    <property type="protein sequence ID" value="ACHR000571-PA"/>
    <property type="gene ID" value="ACHR000571"/>
</dbReference>
<comment type="function">
    <text evidence="1">Catalyzes the specific attachment of an amino acid to its cognate tRNA in a 2 step reaction: the amino acid (AA) is first activated by ATP to form AA-AMP and then transferred to the acceptor end of the tRNA.</text>
</comment>
<name>A0A182JPY7_9DIPT</name>
<dbReference type="Gene3D" id="3.30.930.10">
    <property type="entry name" value="Bira Bifunctional Protein, Domain 2"/>
    <property type="match status" value="1"/>
</dbReference>
<keyword evidence="8" id="KW-0436">Ligase</keyword>
<dbReference type="GO" id="GO:0005829">
    <property type="term" value="C:cytosol"/>
    <property type="evidence" value="ECO:0007669"/>
    <property type="project" value="TreeGrafter"/>
</dbReference>
<evidence type="ECO:0000256" key="10">
    <source>
        <dbReference type="ARBA" id="ARBA00022840"/>
    </source>
</evidence>
<dbReference type="PROSITE" id="PS50862">
    <property type="entry name" value="AA_TRNA_LIGASE_II"/>
    <property type="match status" value="1"/>
</dbReference>
<keyword evidence="9" id="KW-0547">Nucleotide-binding</keyword>
<dbReference type="InterPro" id="IPR002312">
    <property type="entry name" value="Asp/Asn-tRNA-synth_IIb"/>
</dbReference>
<evidence type="ECO:0000256" key="2">
    <source>
        <dbReference type="ARBA" id="ARBA00004496"/>
    </source>
</evidence>
<dbReference type="CDD" id="cd04320">
    <property type="entry name" value="AspRS_cyto_N"/>
    <property type="match status" value="1"/>
</dbReference>
<dbReference type="SUPFAM" id="SSF50249">
    <property type="entry name" value="Nucleic acid-binding proteins"/>
    <property type="match status" value="1"/>
</dbReference>
<feature type="compositionally biased region" description="Basic and acidic residues" evidence="17">
    <location>
        <begin position="1"/>
        <end position="10"/>
    </location>
</feature>
<dbReference type="Pfam" id="PF00152">
    <property type="entry name" value="tRNA-synt_2"/>
    <property type="match status" value="1"/>
</dbReference>
<reference evidence="20" key="1">
    <citation type="submission" date="2013-03" db="EMBL/GenBank/DDBJ databases">
        <title>The Genome Sequence of Anopheles christyi ACHKN1017.</title>
        <authorList>
            <consortium name="The Broad Institute Genomics Platform"/>
            <person name="Neafsey D.E."/>
            <person name="Besansky N."/>
            <person name="Walker B."/>
            <person name="Young S.K."/>
            <person name="Zeng Q."/>
            <person name="Gargeya S."/>
            <person name="Fitzgerald M."/>
            <person name="Haas B."/>
            <person name="Abouelleil A."/>
            <person name="Allen A.W."/>
            <person name="Alvarado L."/>
            <person name="Arachchi H.M."/>
            <person name="Berlin A.M."/>
            <person name="Chapman S.B."/>
            <person name="Gainer-Dewar J."/>
            <person name="Goldberg J."/>
            <person name="Griggs A."/>
            <person name="Gujja S."/>
            <person name="Hansen M."/>
            <person name="Howarth C."/>
            <person name="Imamovic A."/>
            <person name="Ireland A."/>
            <person name="Larimer J."/>
            <person name="McCowan C."/>
            <person name="Murphy C."/>
            <person name="Pearson M."/>
            <person name="Poon T.W."/>
            <person name="Priest M."/>
            <person name="Roberts A."/>
            <person name="Saif S."/>
            <person name="Shea T."/>
            <person name="Sisk P."/>
            <person name="Sykes S."/>
            <person name="Wortman J."/>
            <person name="Nusbaum C."/>
            <person name="Birren B."/>
        </authorList>
    </citation>
    <scope>NUCLEOTIDE SEQUENCE [LARGE SCALE GENOMIC DNA]</scope>
    <source>
        <strain evidence="20">ACHKN1017</strain>
    </source>
</reference>
<evidence type="ECO:0000256" key="8">
    <source>
        <dbReference type="ARBA" id="ARBA00022598"/>
    </source>
</evidence>
<evidence type="ECO:0000256" key="13">
    <source>
        <dbReference type="ARBA" id="ARBA00023146"/>
    </source>
</evidence>
<keyword evidence="7" id="KW-0597">Phosphoprotein</keyword>
<dbReference type="EC" id="6.1.1.12" evidence="4"/>
<dbReference type="Pfam" id="PF01336">
    <property type="entry name" value="tRNA_anti-codon"/>
    <property type="match status" value="1"/>
</dbReference>
<comment type="subcellular location">
    <subcellularLocation>
        <location evidence="2">Cytoplasm</location>
    </subcellularLocation>
</comment>
<dbReference type="FunFam" id="2.40.50.140:FF:000144">
    <property type="entry name" value="Aspartate--tRNA ligase, cytoplasmic"/>
    <property type="match status" value="1"/>
</dbReference>
<keyword evidence="20" id="KW-1185">Reference proteome</keyword>
<dbReference type="PANTHER" id="PTHR43450:SF1">
    <property type="entry name" value="ASPARTATE--TRNA LIGASE, CYTOPLASMIC"/>
    <property type="match status" value="1"/>
</dbReference>
<dbReference type="AlphaFoldDB" id="A0A182JPY7"/>
<dbReference type="CDD" id="cd00776">
    <property type="entry name" value="AsxRS_core"/>
    <property type="match status" value="1"/>
</dbReference>
<evidence type="ECO:0000256" key="12">
    <source>
        <dbReference type="ARBA" id="ARBA00022990"/>
    </source>
</evidence>
<dbReference type="PRINTS" id="PR01042">
    <property type="entry name" value="TRNASYNTHASP"/>
</dbReference>
<keyword evidence="10" id="KW-0067">ATP-binding</keyword>
<evidence type="ECO:0000256" key="14">
    <source>
        <dbReference type="ARBA" id="ARBA00033155"/>
    </source>
</evidence>
<dbReference type="InterPro" id="IPR004365">
    <property type="entry name" value="NA-bd_OB_tRNA"/>
</dbReference>
<keyword evidence="11" id="KW-0648">Protein biosynthesis</keyword>
<evidence type="ECO:0000256" key="15">
    <source>
        <dbReference type="ARBA" id="ARBA00047007"/>
    </source>
</evidence>
<dbReference type="NCBIfam" id="NF003483">
    <property type="entry name" value="PRK05159.1"/>
    <property type="match status" value="1"/>
</dbReference>
<keyword evidence="6" id="KW-0963">Cytoplasm</keyword>
<evidence type="ECO:0000313" key="19">
    <source>
        <dbReference type="EnsemblMetazoa" id="ACHR000571-PA"/>
    </source>
</evidence>
<proteinExistence type="inferred from homology"/>
<dbReference type="InterPro" id="IPR004364">
    <property type="entry name" value="Aa-tRNA-synt_II"/>
</dbReference>
<accession>A0A182JPY7</accession>
<sequence>MVTETIKEEPVGTGAEETSKKAAKKAAKDAVKAAKKAEHKAAAVAAGAAGTDDTGADGVDQSAGRYGTMQMIQSAEKRAERVFVTVSDLSGCQKDAQVWVRGRVHTSRCKGKQCFLVLRQQSSTVQCLLAVNDQVSKQMVKFSGSIPRESIIDLKAKVVPVEQRIESCTEQTLELHVLELFLLSAAKAQLPLQIEDASRPEKSDDPEALKIRVNQDTRLDNRVLDLRTPANQAIFRLEAGVCKLFRDVLTARGFTEIHTPKIISAASEGGANVFTVSYFKDSAYLAQSPQLYKQMAIAADFDKVFTVGAVFRAEDSNTHRHLTEFVGLDLEMAFKYHYHEVLDTIGNTFTEMFKGLRDNYAKEIAAVGQQYNVEPFKFLEPPLKLEFAQAVAMLREAGVQMDDEEDLSTPSEKLLGRLVKAKYDTDFYILDKFPLAVRPFYTMPDPGNPKYSNSYDMFMRGEEILSGAQRIHDPEYLIERAKLHAIDLSKIAAYIDAFRYGCPPHAGGGIGMERVVMLYLGLDNIRKTSMFPRDPKRLTP</sequence>
<dbReference type="GO" id="GO:0004815">
    <property type="term" value="F:aspartate-tRNA ligase activity"/>
    <property type="evidence" value="ECO:0007669"/>
    <property type="project" value="UniProtKB-EC"/>
</dbReference>
<organism evidence="19 20">
    <name type="scientific">Anopheles christyi</name>
    <dbReference type="NCBI Taxonomy" id="43041"/>
    <lineage>
        <taxon>Eukaryota</taxon>
        <taxon>Metazoa</taxon>
        <taxon>Ecdysozoa</taxon>
        <taxon>Arthropoda</taxon>
        <taxon>Hexapoda</taxon>
        <taxon>Insecta</taxon>
        <taxon>Pterygota</taxon>
        <taxon>Neoptera</taxon>
        <taxon>Endopterygota</taxon>
        <taxon>Diptera</taxon>
        <taxon>Nematocera</taxon>
        <taxon>Culicoidea</taxon>
        <taxon>Culicidae</taxon>
        <taxon>Anophelinae</taxon>
        <taxon>Anopheles</taxon>
    </lineage>
</organism>
<comment type="subunit">
    <text evidence="15">Homodimer. Part of a multisubunit complex that groups tRNA ligases for Arg (RARS1), Asp (DARS1), Gln (QARS1), Ile (IARS1), Leu (LARS1), Lys (KARS1), Met (MARS1) the bifunctional ligase for Glu and Pro (EPRS1) and the auxiliary subunits AIMP1/p43, AIMP2/p38 and EEF1E1/p18.</text>
</comment>
<dbReference type="InterPro" id="IPR012340">
    <property type="entry name" value="NA-bd_OB-fold"/>
</dbReference>
<dbReference type="GO" id="GO:0005524">
    <property type="term" value="F:ATP binding"/>
    <property type="evidence" value="ECO:0007669"/>
    <property type="project" value="UniProtKB-KW"/>
</dbReference>
<evidence type="ECO:0000256" key="1">
    <source>
        <dbReference type="ARBA" id="ARBA00003170"/>
    </source>
</evidence>
<keyword evidence="13" id="KW-0030">Aminoacyl-tRNA synthetase</keyword>
<feature type="region of interest" description="Disordered" evidence="17">
    <location>
        <begin position="1"/>
        <end position="26"/>
    </location>
</feature>
<dbReference type="SUPFAM" id="SSF55681">
    <property type="entry name" value="Class II aaRS and biotin synthetases"/>
    <property type="match status" value="1"/>
</dbReference>
<protein>
    <recommendedName>
        <fullName evidence="5">Aspartate--tRNA ligase, cytoplasmic</fullName>
        <ecNumber evidence="4">6.1.1.12</ecNumber>
    </recommendedName>
    <alternativeName>
        <fullName evidence="14">Aspartyl-tRNA synthetase</fullName>
    </alternativeName>
</protein>
<reference evidence="19" key="2">
    <citation type="submission" date="2020-05" db="UniProtKB">
        <authorList>
            <consortium name="EnsemblMetazoa"/>
        </authorList>
    </citation>
    <scope>IDENTIFICATION</scope>
    <source>
        <strain evidence="19">ACHKN1017</strain>
    </source>
</reference>
<evidence type="ECO:0000256" key="9">
    <source>
        <dbReference type="ARBA" id="ARBA00022741"/>
    </source>
</evidence>
<dbReference type="Proteomes" id="UP000075881">
    <property type="component" value="Unassembled WGS sequence"/>
</dbReference>
<dbReference type="Gene3D" id="2.40.50.140">
    <property type="entry name" value="Nucleic acid-binding proteins"/>
    <property type="match status" value="1"/>
</dbReference>
<evidence type="ECO:0000256" key="17">
    <source>
        <dbReference type="SAM" id="MobiDB-lite"/>
    </source>
</evidence>
<evidence type="ECO:0000256" key="16">
    <source>
        <dbReference type="ARBA" id="ARBA00047904"/>
    </source>
</evidence>
<dbReference type="VEuPathDB" id="VectorBase:ACHR000571"/>
<evidence type="ECO:0000259" key="18">
    <source>
        <dbReference type="PROSITE" id="PS50862"/>
    </source>
</evidence>
<evidence type="ECO:0000256" key="3">
    <source>
        <dbReference type="ARBA" id="ARBA00005312"/>
    </source>
</evidence>
<dbReference type="InterPro" id="IPR006195">
    <property type="entry name" value="aa-tRNA-synth_II"/>
</dbReference>
<dbReference type="NCBIfam" id="TIGR00458">
    <property type="entry name" value="aspS_nondisc"/>
    <property type="match status" value="1"/>
</dbReference>
<dbReference type="HAMAP" id="MF_02075">
    <property type="entry name" value="Asp_tRNA_synth_type2"/>
    <property type="match status" value="1"/>
</dbReference>
<dbReference type="PANTHER" id="PTHR43450">
    <property type="entry name" value="ASPARTYL-TRNA SYNTHETASE"/>
    <property type="match status" value="1"/>
</dbReference>
<dbReference type="GO" id="GO:0017101">
    <property type="term" value="C:aminoacyl-tRNA synthetase multienzyme complex"/>
    <property type="evidence" value="ECO:0007669"/>
    <property type="project" value="TreeGrafter"/>
</dbReference>
<dbReference type="InterPro" id="IPR004523">
    <property type="entry name" value="Asp-tRNA_synthase_2"/>
</dbReference>
<comment type="similarity">
    <text evidence="3">Belongs to the class-II aminoacyl-tRNA synthetase family. Type 2 subfamily.</text>
</comment>
<evidence type="ECO:0000256" key="6">
    <source>
        <dbReference type="ARBA" id="ARBA00022490"/>
    </source>
</evidence>
<comment type="catalytic activity">
    <reaction evidence="16">
        <text>tRNA(Asp) + L-aspartate + ATP = L-aspartyl-tRNA(Asp) + AMP + diphosphate</text>
        <dbReference type="Rhea" id="RHEA:19649"/>
        <dbReference type="Rhea" id="RHEA-COMP:9660"/>
        <dbReference type="Rhea" id="RHEA-COMP:9678"/>
        <dbReference type="ChEBI" id="CHEBI:29991"/>
        <dbReference type="ChEBI" id="CHEBI:30616"/>
        <dbReference type="ChEBI" id="CHEBI:33019"/>
        <dbReference type="ChEBI" id="CHEBI:78442"/>
        <dbReference type="ChEBI" id="CHEBI:78516"/>
        <dbReference type="ChEBI" id="CHEBI:456215"/>
        <dbReference type="EC" id="6.1.1.12"/>
    </reaction>
</comment>
<keyword evidence="12" id="KW-0007">Acetylation</keyword>
<dbReference type="GO" id="GO:0003723">
    <property type="term" value="F:RNA binding"/>
    <property type="evidence" value="ECO:0007669"/>
    <property type="project" value="TreeGrafter"/>
</dbReference>
<evidence type="ECO:0000313" key="20">
    <source>
        <dbReference type="Proteomes" id="UP000075881"/>
    </source>
</evidence>
<evidence type="ECO:0000256" key="5">
    <source>
        <dbReference type="ARBA" id="ARBA00018853"/>
    </source>
</evidence>
<evidence type="ECO:0000256" key="4">
    <source>
        <dbReference type="ARBA" id="ARBA00012841"/>
    </source>
</evidence>
<dbReference type="GO" id="GO:0006422">
    <property type="term" value="P:aspartyl-tRNA aminoacylation"/>
    <property type="evidence" value="ECO:0007669"/>
    <property type="project" value="InterPro"/>
</dbReference>
<evidence type="ECO:0000256" key="11">
    <source>
        <dbReference type="ARBA" id="ARBA00022917"/>
    </source>
</evidence>
<evidence type="ECO:0000256" key="7">
    <source>
        <dbReference type="ARBA" id="ARBA00022553"/>
    </source>
</evidence>
<dbReference type="FunFam" id="3.30.930.10:FF:000013">
    <property type="entry name" value="Aspartate--tRNA ligase, cytoplasmic"/>
    <property type="match status" value="1"/>
</dbReference>
<dbReference type="InterPro" id="IPR045864">
    <property type="entry name" value="aa-tRNA-synth_II/BPL/LPL"/>
</dbReference>